<comment type="caution">
    <text evidence="3">The sequence shown here is derived from an EMBL/GenBank/DDBJ whole genome shotgun (WGS) entry which is preliminary data.</text>
</comment>
<feature type="compositionally biased region" description="Polar residues" evidence="2">
    <location>
        <begin position="576"/>
        <end position="585"/>
    </location>
</feature>
<dbReference type="AlphaFoldDB" id="A0A2C5YG48"/>
<evidence type="ECO:0008006" key="5">
    <source>
        <dbReference type="Google" id="ProtNLM"/>
    </source>
</evidence>
<sequence>MAPSSSAFGHLDRRRKGHYLPNLSSSSPSHPALNSSPSAASTDDGYPLELLDPRPDQTQAVYHDFAQSAFNKPASSATRTSDSIDSGHSDSFGYSMASSNQGQRSMFSVPPPPIAPSTILPSSSKSLQSDQMRPSFFSMSAPRSAALLFGQRRPTAAHAPTSGWTALQSKRQALEKQIQQLLDVQAAALAADSLGSSDSREGSHGGMPSPSGSTPRMGFPHSPTGSSSRMAKSLHVPPRSTPQGDVIPVRQPATPRIGLREAREGIQASMAFLSDIGHQEIAYMDTALADRKEALAQLTQLAEKQSNLHTELEEFDDDAQEPLAKELRELDAEHNHLNDEIKALEDKLVNMRRRRRSVKERMQQVKSQRESGLSGYHGALRDVETRISDILHRPPVQPLDMKVLCNGSNADADSTTLGGIEFIQLIPERRTVAMAQSWWETEIEALDRRISQLATEQQALKDGRTIWQQVSSLVNDYEANLRQTIKSAARWTEPSPLAKDTRTKASQPEMLRAQRTKVEKLIVQLEQQLQFVESQRWTLLICAIGAELEIFRQAHDLLGSMLGDAASGDEDLLSSPVANGKSSNDYSEDETTGPWSESAVPDVGSSPVDGHAGARAASSPQEQDGVGKTVFEGLAGHSESVGNS</sequence>
<dbReference type="EMBL" id="NJEU01001119">
    <property type="protein sequence ID" value="PHH68495.1"/>
    <property type="molecule type" value="Genomic_DNA"/>
</dbReference>
<gene>
    <name evidence="3" type="ORF">CDD82_510</name>
</gene>
<name>A0A2C5YG48_9HYPO</name>
<protein>
    <recommendedName>
        <fullName evidence="5">Autophagy-related protein 28</fullName>
    </recommendedName>
</protein>
<feature type="coiled-coil region" evidence="1">
    <location>
        <begin position="284"/>
        <end position="368"/>
    </location>
</feature>
<dbReference type="OrthoDB" id="5342758at2759"/>
<feature type="region of interest" description="Disordered" evidence="2">
    <location>
        <begin position="573"/>
        <end position="644"/>
    </location>
</feature>
<evidence type="ECO:0000256" key="2">
    <source>
        <dbReference type="SAM" id="MobiDB-lite"/>
    </source>
</evidence>
<keyword evidence="1" id="KW-0175">Coiled coil</keyword>
<evidence type="ECO:0000313" key="3">
    <source>
        <dbReference type="EMBL" id="PHH68495.1"/>
    </source>
</evidence>
<feature type="region of interest" description="Disordered" evidence="2">
    <location>
        <begin position="192"/>
        <end position="250"/>
    </location>
</feature>
<reference evidence="3 4" key="1">
    <citation type="submission" date="2017-06" db="EMBL/GenBank/DDBJ databases">
        <title>Ant-infecting Ophiocordyceps genomes reveal a high diversity of potential behavioral manipulation genes and a possible major role for enterotoxins.</title>
        <authorList>
            <person name="De Bekker C."/>
            <person name="Evans H.C."/>
            <person name="Brachmann A."/>
            <person name="Hughes D.P."/>
        </authorList>
    </citation>
    <scope>NUCLEOTIDE SEQUENCE [LARGE SCALE GENOMIC DNA]</scope>
    <source>
        <strain evidence="3 4">1348a</strain>
    </source>
</reference>
<evidence type="ECO:0000313" key="4">
    <source>
        <dbReference type="Proteomes" id="UP000224854"/>
    </source>
</evidence>
<organism evidence="3 4">
    <name type="scientific">Ophiocordyceps australis</name>
    <dbReference type="NCBI Taxonomy" id="1399860"/>
    <lineage>
        <taxon>Eukaryota</taxon>
        <taxon>Fungi</taxon>
        <taxon>Dikarya</taxon>
        <taxon>Ascomycota</taxon>
        <taxon>Pezizomycotina</taxon>
        <taxon>Sordariomycetes</taxon>
        <taxon>Hypocreomycetidae</taxon>
        <taxon>Hypocreales</taxon>
        <taxon>Ophiocordycipitaceae</taxon>
        <taxon>Ophiocordyceps</taxon>
    </lineage>
</organism>
<feature type="region of interest" description="Disordered" evidence="2">
    <location>
        <begin position="1"/>
        <end position="129"/>
    </location>
</feature>
<proteinExistence type="predicted"/>
<evidence type="ECO:0000256" key="1">
    <source>
        <dbReference type="SAM" id="Coils"/>
    </source>
</evidence>
<accession>A0A2C5YG48</accession>
<feature type="compositionally biased region" description="Low complexity" evidence="2">
    <location>
        <begin position="20"/>
        <end position="41"/>
    </location>
</feature>
<feature type="compositionally biased region" description="Low complexity" evidence="2">
    <location>
        <begin position="206"/>
        <end position="215"/>
    </location>
</feature>
<feature type="compositionally biased region" description="Polar residues" evidence="2">
    <location>
        <begin position="68"/>
        <end position="86"/>
    </location>
</feature>
<dbReference type="Proteomes" id="UP000224854">
    <property type="component" value="Unassembled WGS sequence"/>
</dbReference>
<keyword evidence="4" id="KW-1185">Reference proteome</keyword>